<evidence type="ECO:0000256" key="9">
    <source>
        <dbReference type="PROSITE-ProRule" id="PRU00703"/>
    </source>
</evidence>
<dbReference type="InterPro" id="IPR005170">
    <property type="entry name" value="Transptr-assoc_dom"/>
</dbReference>
<comment type="similarity">
    <text evidence="2">Belongs to the UPF0053 family.</text>
</comment>
<evidence type="ECO:0008006" key="16">
    <source>
        <dbReference type="Google" id="ProtNLM"/>
    </source>
</evidence>
<dbReference type="Gene3D" id="3.10.580.10">
    <property type="entry name" value="CBS-domain"/>
    <property type="match status" value="1"/>
</dbReference>
<dbReference type="SUPFAM" id="SSF56176">
    <property type="entry name" value="FAD-binding/transporter-associated domain-like"/>
    <property type="match status" value="1"/>
</dbReference>
<evidence type="ECO:0000313" key="15">
    <source>
        <dbReference type="Proteomes" id="UP000006235"/>
    </source>
</evidence>
<dbReference type="InterPro" id="IPR036318">
    <property type="entry name" value="FAD-bd_PCMH-like_sf"/>
</dbReference>
<dbReference type="EMBL" id="AFUV01000015">
    <property type="protein sequence ID" value="EGV05421.1"/>
    <property type="molecule type" value="Genomic_DNA"/>
</dbReference>
<dbReference type="GO" id="GO:0050660">
    <property type="term" value="F:flavin adenine dinucleotide binding"/>
    <property type="evidence" value="ECO:0007669"/>
    <property type="project" value="InterPro"/>
</dbReference>
<feature type="domain" description="CNNM transmembrane" evidence="13">
    <location>
        <begin position="15"/>
        <end position="200"/>
    </location>
</feature>
<gene>
    <name evidence="14" type="ORF">HMPREF9952_0388</name>
</gene>
<dbReference type="InterPro" id="IPR000644">
    <property type="entry name" value="CBS_dom"/>
</dbReference>
<dbReference type="InterPro" id="IPR046342">
    <property type="entry name" value="CBS_dom_sf"/>
</dbReference>
<evidence type="ECO:0000256" key="2">
    <source>
        <dbReference type="ARBA" id="ARBA00006337"/>
    </source>
</evidence>
<dbReference type="CDD" id="cd04590">
    <property type="entry name" value="CBS_pair_CorC_HlyC_assoc"/>
    <property type="match status" value="1"/>
</dbReference>
<comment type="subcellular location">
    <subcellularLocation>
        <location evidence="1">Cell membrane</location>
        <topology evidence="1">Multi-pass membrane protein</topology>
    </subcellularLocation>
</comment>
<evidence type="ECO:0000259" key="13">
    <source>
        <dbReference type="PROSITE" id="PS51846"/>
    </source>
</evidence>
<keyword evidence="7 9" id="KW-0129">CBS domain</keyword>
<dbReference type="NCBIfam" id="NF008604">
    <property type="entry name" value="PRK11573.1"/>
    <property type="match status" value="1"/>
</dbReference>
<keyword evidence="3" id="KW-1003">Cell membrane</keyword>
<dbReference type="FunFam" id="3.30.465.10:FF:000010">
    <property type="entry name" value="DUF21 domain-containing protein"/>
    <property type="match status" value="1"/>
</dbReference>
<evidence type="ECO:0000256" key="11">
    <source>
        <dbReference type="SAM" id="Phobius"/>
    </source>
</evidence>
<evidence type="ECO:0000256" key="8">
    <source>
        <dbReference type="ARBA" id="ARBA00023136"/>
    </source>
</evidence>
<dbReference type="Pfam" id="PF03471">
    <property type="entry name" value="CorC_HlyC"/>
    <property type="match status" value="1"/>
</dbReference>
<dbReference type="FunFam" id="3.10.580.10:FF:000012">
    <property type="entry name" value="DUF21 domain-containing protein"/>
    <property type="match status" value="1"/>
</dbReference>
<accession>F9QA92</accession>
<dbReference type="InterPro" id="IPR016169">
    <property type="entry name" value="FAD-bd_PCMH_sub2"/>
</dbReference>
<evidence type="ECO:0000256" key="6">
    <source>
        <dbReference type="ARBA" id="ARBA00022989"/>
    </source>
</evidence>
<dbReference type="AlphaFoldDB" id="F9QA92"/>
<feature type="transmembrane region" description="Helical" evidence="11">
    <location>
        <begin position="105"/>
        <end position="125"/>
    </location>
</feature>
<keyword evidence="6 10" id="KW-1133">Transmembrane helix</keyword>
<keyword evidence="8 10" id="KW-0472">Membrane</keyword>
<feature type="transmembrane region" description="Helical" evidence="11">
    <location>
        <begin position="75"/>
        <end position="98"/>
    </location>
</feature>
<dbReference type="InterPro" id="IPR002550">
    <property type="entry name" value="CNNM"/>
</dbReference>
<dbReference type="GO" id="GO:0005886">
    <property type="term" value="C:plasma membrane"/>
    <property type="evidence" value="ECO:0007669"/>
    <property type="project" value="UniProtKB-SubCell"/>
</dbReference>
<dbReference type="PROSITE" id="PS51371">
    <property type="entry name" value="CBS"/>
    <property type="match status" value="1"/>
</dbReference>
<keyword evidence="4 10" id="KW-0812">Transmembrane</keyword>
<dbReference type="InterPro" id="IPR044751">
    <property type="entry name" value="Ion_transp-like_CBS"/>
</dbReference>
<dbReference type="Proteomes" id="UP000006235">
    <property type="component" value="Unassembled WGS sequence"/>
</dbReference>
<evidence type="ECO:0000256" key="10">
    <source>
        <dbReference type="PROSITE-ProRule" id="PRU01193"/>
    </source>
</evidence>
<dbReference type="Pfam" id="PF01595">
    <property type="entry name" value="CNNM"/>
    <property type="match status" value="1"/>
</dbReference>
<dbReference type="PANTHER" id="PTHR22777:SF32">
    <property type="entry name" value="UPF0053 INNER MEMBRANE PROTEIN YFJD"/>
    <property type="match status" value="1"/>
</dbReference>
<comment type="caution">
    <text evidence="14">The sequence shown here is derived from an EMBL/GenBank/DDBJ whole genome shotgun (WGS) entry which is preliminary data.</text>
</comment>
<evidence type="ECO:0000256" key="4">
    <source>
        <dbReference type="ARBA" id="ARBA00022692"/>
    </source>
</evidence>
<dbReference type="PANTHER" id="PTHR22777">
    <property type="entry name" value="HEMOLYSIN-RELATED"/>
    <property type="match status" value="1"/>
</dbReference>
<name>F9QA92_9PAST</name>
<evidence type="ECO:0000259" key="12">
    <source>
        <dbReference type="PROSITE" id="PS51371"/>
    </source>
</evidence>
<feature type="transmembrane region" description="Helical" evidence="11">
    <location>
        <begin position="137"/>
        <end position="162"/>
    </location>
</feature>
<evidence type="ECO:0000313" key="14">
    <source>
        <dbReference type="EMBL" id="EGV05421.1"/>
    </source>
</evidence>
<evidence type="ECO:0000256" key="3">
    <source>
        <dbReference type="ARBA" id="ARBA00022475"/>
    </source>
</evidence>
<feature type="domain" description="CBS" evidence="12">
    <location>
        <begin position="286"/>
        <end position="346"/>
    </location>
</feature>
<keyword evidence="5" id="KW-0677">Repeat</keyword>
<evidence type="ECO:0000256" key="5">
    <source>
        <dbReference type="ARBA" id="ARBA00022737"/>
    </source>
</evidence>
<reference evidence="14 15" key="1">
    <citation type="submission" date="2011-07" db="EMBL/GenBank/DDBJ databases">
        <authorList>
            <person name="Harkins D.M."/>
            <person name="Madupu R."/>
            <person name="Durkin A.S."/>
            <person name="Torralba M."/>
            <person name="Methe B."/>
            <person name="Sutton G.G."/>
            <person name="Nelson K.E."/>
        </authorList>
    </citation>
    <scope>NUCLEOTIDE SEQUENCE [LARGE SCALE GENOMIC DNA]</scope>
    <source>
        <strain evidence="14 15">HK 85</strain>
    </source>
</reference>
<feature type="transmembrane region" description="Helical" evidence="11">
    <location>
        <begin position="12"/>
        <end position="36"/>
    </location>
</feature>
<sequence length="434" mass="48398">MHLPIIYQQKDFLLDSIPLSTLFIILIACLVISAYFSGSETGLLSLNKYRLRFLSGQGNRGAQKAEKLLEKPDTLLSFILIFNNLVNIMASSLATIIGMRLYGDAGVAIATGALTFVMLLFSEIFPKTVAAMHPEKVSFISSHVLTVVIKIFYPIVLAMNILTKSLMRMVGLKPEMQQQVISSEELRSIVTEAGAATPDEQHPQMLLSILDMENVTVDDIMVPRNEIGGIDIDDDWKAIMRQLNHAAHNRIVLYKGSMDENVLGILRVREAFRLLLEKNEFTKETLIRAADEVYFVPEGTALKTQLANFRANKERLGLVVDEYGDIKGLITLEDILEEIVGDFTTSNAPTIEEEVTQQSDGSMIIEGSTNLRDLNKMFGWNLDTEDARTFNGYILEHLEDIPNEGTVCEIDGLQITILEVADNMIKQAKVVKIA</sequence>
<dbReference type="SMART" id="SM01091">
    <property type="entry name" value="CorC_HlyC"/>
    <property type="match status" value="1"/>
</dbReference>
<dbReference type="PROSITE" id="PS51846">
    <property type="entry name" value="CNNM"/>
    <property type="match status" value="1"/>
</dbReference>
<proteinExistence type="inferred from homology"/>
<dbReference type="Gene3D" id="3.30.465.10">
    <property type="match status" value="1"/>
</dbReference>
<dbReference type="Pfam" id="PF00571">
    <property type="entry name" value="CBS"/>
    <property type="match status" value="1"/>
</dbReference>
<evidence type="ECO:0000256" key="1">
    <source>
        <dbReference type="ARBA" id="ARBA00004651"/>
    </source>
</evidence>
<protein>
    <recommendedName>
        <fullName evidence="16">Membrane protein, PF01595 family</fullName>
    </recommendedName>
</protein>
<dbReference type="STRING" id="1035188.HMPREF9952_0388"/>
<evidence type="ECO:0000256" key="7">
    <source>
        <dbReference type="ARBA" id="ARBA00023122"/>
    </source>
</evidence>
<dbReference type="SUPFAM" id="SSF54631">
    <property type="entry name" value="CBS-domain pair"/>
    <property type="match status" value="1"/>
</dbReference>
<organism evidence="14 15">
    <name type="scientific">Haemophilus pittmaniae HK 85</name>
    <dbReference type="NCBI Taxonomy" id="1035188"/>
    <lineage>
        <taxon>Bacteria</taxon>
        <taxon>Pseudomonadati</taxon>
        <taxon>Pseudomonadota</taxon>
        <taxon>Gammaproteobacteria</taxon>
        <taxon>Pasteurellales</taxon>
        <taxon>Pasteurellaceae</taxon>
        <taxon>Haemophilus</taxon>
    </lineage>
</organism>